<gene>
    <name evidence="2" type="ORF">M404DRAFT_31603</name>
</gene>
<protein>
    <submittedName>
        <fullName evidence="2">Uncharacterized protein</fullName>
    </submittedName>
</protein>
<dbReference type="InParanoid" id="A0A0C3IMT3"/>
<organism evidence="2 3">
    <name type="scientific">Pisolithus tinctorius Marx 270</name>
    <dbReference type="NCBI Taxonomy" id="870435"/>
    <lineage>
        <taxon>Eukaryota</taxon>
        <taxon>Fungi</taxon>
        <taxon>Dikarya</taxon>
        <taxon>Basidiomycota</taxon>
        <taxon>Agaricomycotina</taxon>
        <taxon>Agaricomycetes</taxon>
        <taxon>Agaricomycetidae</taxon>
        <taxon>Boletales</taxon>
        <taxon>Sclerodermatineae</taxon>
        <taxon>Pisolithaceae</taxon>
        <taxon>Pisolithus</taxon>
    </lineage>
</organism>
<evidence type="ECO:0000256" key="1">
    <source>
        <dbReference type="SAM" id="MobiDB-lite"/>
    </source>
</evidence>
<reference evidence="2 3" key="1">
    <citation type="submission" date="2014-04" db="EMBL/GenBank/DDBJ databases">
        <authorList>
            <consortium name="DOE Joint Genome Institute"/>
            <person name="Kuo A."/>
            <person name="Kohler A."/>
            <person name="Costa M.D."/>
            <person name="Nagy L.G."/>
            <person name="Floudas D."/>
            <person name="Copeland A."/>
            <person name="Barry K.W."/>
            <person name="Cichocki N."/>
            <person name="Veneault-Fourrey C."/>
            <person name="LaButti K."/>
            <person name="Lindquist E.A."/>
            <person name="Lipzen A."/>
            <person name="Lundell T."/>
            <person name="Morin E."/>
            <person name="Murat C."/>
            <person name="Sun H."/>
            <person name="Tunlid A."/>
            <person name="Henrissat B."/>
            <person name="Grigoriev I.V."/>
            <person name="Hibbett D.S."/>
            <person name="Martin F."/>
            <person name="Nordberg H.P."/>
            <person name="Cantor M.N."/>
            <person name="Hua S.X."/>
        </authorList>
    </citation>
    <scope>NUCLEOTIDE SEQUENCE [LARGE SCALE GENOMIC DNA]</scope>
    <source>
        <strain evidence="2 3">Marx 270</strain>
    </source>
</reference>
<name>A0A0C3IMT3_PISTI</name>
<reference evidence="3" key="2">
    <citation type="submission" date="2015-01" db="EMBL/GenBank/DDBJ databases">
        <title>Evolutionary Origins and Diversification of the Mycorrhizal Mutualists.</title>
        <authorList>
            <consortium name="DOE Joint Genome Institute"/>
            <consortium name="Mycorrhizal Genomics Consortium"/>
            <person name="Kohler A."/>
            <person name="Kuo A."/>
            <person name="Nagy L.G."/>
            <person name="Floudas D."/>
            <person name="Copeland A."/>
            <person name="Barry K.W."/>
            <person name="Cichocki N."/>
            <person name="Veneault-Fourrey C."/>
            <person name="LaButti K."/>
            <person name="Lindquist E.A."/>
            <person name="Lipzen A."/>
            <person name="Lundell T."/>
            <person name="Morin E."/>
            <person name="Murat C."/>
            <person name="Riley R."/>
            <person name="Ohm R."/>
            <person name="Sun H."/>
            <person name="Tunlid A."/>
            <person name="Henrissat B."/>
            <person name="Grigoriev I.V."/>
            <person name="Hibbett D.S."/>
            <person name="Martin F."/>
        </authorList>
    </citation>
    <scope>NUCLEOTIDE SEQUENCE [LARGE SCALE GENOMIC DNA]</scope>
    <source>
        <strain evidence="3">Marx 270</strain>
    </source>
</reference>
<sequence>MRSDPSEFHIPVLLFLTRLHLPGIKFCNSRLNFPTASKPILNLSFHTVPLGTILGNSPFTLPLVACFPEVMSHTEYGWGKDDAFEGGKEGQGGWWETGNGCKTGEGHTSGISAAGVHSKGKSQT</sequence>
<dbReference type="HOGENOM" id="CLU_2004855_0_0_1"/>
<evidence type="ECO:0000313" key="3">
    <source>
        <dbReference type="Proteomes" id="UP000054217"/>
    </source>
</evidence>
<feature type="region of interest" description="Disordered" evidence="1">
    <location>
        <begin position="89"/>
        <end position="124"/>
    </location>
</feature>
<keyword evidence="3" id="KW-1185">Reference proteome</keyword>
<dbReference type="AlphaFoldDB" id="A0A0C3IMT3"/>
<accession>A0A0C3IMT3</accession>
<evidence type="ECO:0000313" key="2">
    <source>
        <dbReference type="EMBL" id="KIN98242.1"/>
    </source>
</evidence>
<dbReference type="EMBL" id="KN832018">
    <property type="protein sequence ID" value="KIN98242.1"/>
    <property type="molecule type" value="Genomic_DNA"/>
</dbReference>
<proteinExistence type="predicted"/>
<dbReference type="Proteomes" id="UP000054217">
    <property type="component" value="Unassembled WGS sequence"/>
</dbReference>